<reference evidence="2 3" key="1">
    <citation type="journal article" date="2019" name="Sci. Rep.">
        <title>Orb-weaving spider Araneus ventricosus genome elucidates the spidroin gene catalogue.</title>
        <authorList>
            <person name="Kono N."/>
            <person name="Nakamura H."/>
            <person name="Ohtoshi R."/>
            <person name="Moran D.A.P."/>
            <person name="Shinohara A."/>
            <person name="Yoshida Y."/>
            <person name="Fujiwara M."/>
            <person name="Mori M."/>
            <person name="Tomita M."/>
            <person name="Arakawa K."/>
        </authorList>
    </citation>
    <scope>NUCLEOTIDE SEQUENCE [LARGE SCALE GENOMIC DNA]</scope>
</reference>
<accession>A0A4Y2APA8</accession>
<feature type="region of interest" description="Disordered" evidence="1">
    <location>
        <begin position="1"/>
        <end position="24"/>
    </location>
</feature>
<organism evidence="2 3">
    <name type="scientific">Araneus ventricosus</name>
    <name type="common">Orbweaver spider</name>
    <name type="synonym">Epeira ventricosa</name>
    <dbReference type="NCBI Taxonomy" id="182803"/>
    <lineage>
        <taxon>Eukaryota</taxon>
        <taxon>Metazoa</taxon>
        <taxon>Ecdysozoa</taxon>
        <taxon>Arthropoda</taxon>
        <taxon>Chelicerata</taxon>
        <taxon>Arachnida</taxon>
        <taxon>Araneae</taxon>
        <taxon>Araneomorphae</taxon>
        <taxon>Entelegynae</taxon>
        <taxon>Araneoidea</taxon>
        <taxon>Araneidae</taxon>
        <taxon>Araneus</taxon>
    </lineage>
</organism>
<keyword evidence="3" id="KW-1185">Reference proteome</keyword>
<protein>
    <submittedName>
        <fullName evidence="2">Uncharacterized protein</fullName>
    </submittedName>
</protein>
<evidence type="ECO:0000313" key="3">
    <source>
        <dbReference type="Proteomes" id="UP000499080"/>
    </source>
</evidence>
<evidence type="ECO:0000256" key="1">
    <source>
        <dbReference type="SAM" id="MobiDB-lite"/>
    </source>
</evidence>
<proteinExistence type="predicted"/>
<dbReference type="EMBL" id="BGPR01000024">
    <property type="protein sequence ID" value="GBL81055.1"/>
    <property type="molecule type" value="Genomic_DNA"/>
</dbReference>
<dbReference type="Proteomes" id="UP000499080">
    <property type="component" value="Unassembled WGS sequence"/>
</dbReference>
<sequence>MRRPHEGMRPVIGDGPLRDTPPILHSFRKRDPVIYTGASHPRTRGTSSPVGCVARFLLNPEAALSEKKDSGNIQLHKKLLTAMRNPIQQDLLCCRPGVKVGHNQRFGWKKKY</sequence>
<name>A0A4Y2APA8_ARAVE</name>
<evidence type="ECO:0000313" key="2">
    <source>
        <dbReference type="EMBL" id="GBL81055.1"/>
    </source>
</evidence>
<gene>
    <name evidence="2" type="ORF">AVEN_83131_1</name>
</gene>
<dbReference type="AlphaFoldDB" id="A0A4Y2APA8"/>
<comment type="caution">
    <text evidence="2">The sequence shown here is derived from an EMBL/GenBank/DDBJ whole genome shotgun (WGS) entry which is preliminary data.</text>
</comment>